<dbReference type="InterPro" id="IPR000835">
    <property type="entry name" value="HTH_MarR-typ"/>
</dbReference>
<dbReference type="InterPro" id="IPR039422">
    <property type="entry name" value="MarR/SlyA-like"/>
</dbReference>
<dbReference type="PANTHER" id="PTHR33164:SF89">
    <property type="entry name" value="MARR FAMILY REGULATORY PROTEIN"/>
    <property type="match status" value="1"/>
</dbReference>
<dbReference type="RefSeq" id="WP_382167206.1">
    <property type="nucleotide sequence ID" value="NZ_JBHTBR010000005.1"/>
</dbReference>
<accession>A0ABW2ILY4</accession>
<evidence type="ECO:0000259" key="1">
    <source>
        <dbReference type="PROSITE" id="PS50995"/>
    </source>
</evidence>
<protein>
    <submittedName>
        <fullName evidence="2">MarR family winged helix-turn-helix transcriptional regulator</fullName>
    </submittedName>
</protein>
<dbReference type="InterPro" id="IPR036390">
    <property type="entry name" value="WH_DNA-bd_sf"/>
</dbReference>
<dbReference type="InterPro" id="IPR036388">
    <property type="entry name" value="WH-like_DNA-bd_sf"/>
</dbReference>
<organism evidence="2 3">
    <name type="scientific">Hirschia litorea</name>
    <dbReference type="NCBI Taxonomy" id="1199156"/>
    <lineage>
        <taxon>Bacteria</taxon>
        <taxon>Pseudomonadati</taxon>
        <taxon>Pseudomonadota</taxon>
        <taxon>Alphaproteobacteria</taxon>
        <taxon>Hyphomonadales</taxon>
        <taxon>Hyphomonadaceae</taxon>
        <taxon>Hirschia</taxon>
    </lineage>
</organism>
<dbReference type="Gene3D" id="1.10.10.10">
    <property type="entry name" value="Winged helix-like DNA-binding domain superfamily/Winged helix DNA-binding domain"/>
    <property type="match status" value="1"/>
</dbReference>
<dbReference type="PROSITE" id="PS50995">
    <property type="entry name" value="HTH_MARR_2"/>
    <property type="match status" value="1"/>
</dbReference>
<feature type="domain" description="HTH marR-type" evidence="1">
    <location>
        <begin position="6"/>
        <end position="133"/>
    </location>
</feature>
<sequence length="137" mass="14923">MGNTKALDLAKLLEATARAVYDVRGPQHMHPGQWSVLRFLAGATENLRDVNGVAAHLGVTQGPASRAIATLEMKGFAVGVVQENDRRKRRIHLTQAGQDLLKEDPILRLKNAIEGLDSEAQNTLAAAMAEIYKDLNK</sequence>
<comment type="caution">
    <text evidence="2">The sequence shown here is derived from an EMBL/GenBank/DDBJ whole genome shotgun (WGS) entry which is preliminary data.</text>
</comment>
<evidence type="ECO:0000313" key="3">
    <source>
        <dbReference type="Proteomes" id="UP001596492"/>
    </source>
</evidence>
<dbReference type="PANTHER" id="PTHR33164">
    <property type="entry name" value="TRANSCRIPTIONAL REGULATOR, MARR FAMILY"/>
    <property type="match status" value="1"/>
</dbReference>
<dbReference type="EMBL" id="JBHTBR010000005">
    <property type="protein sequence ID" value="MFC7291963.1"/>
    <property type="molecule type" value="Genomic_DNA"/>
</dbReference>
<reference evidence="3" key="1">
    <citation type="journal article" date="2019" name="Int. J. Syst. Evol. Microbiol.">
        <title>The Global Catalogue of Microorganisms (GCM) 10K type strain sequencing project: providing services to taxonomists for standard genome sequencing and annotation.</title>
        <authorList>
            <consortium name="The Broad Institute Genomics Platform"/>
            <consortium name="The Broad Institute Genome Sequencing Center for Infectious Disease"/>
            <person name="Wu L."/>
            <person name="Ma J."/>
        </authorList>
    </citation>
    <scope>NUCLEOTIDE SEQUENCE [LARGE SCALE GENOMIC DNA]</scope>
    <source>
        <strain evidence="3">CCUG 51308</strain>
    </source>
</reference>
<proteinExistence type="predicted"/>
<keyword evidence="3" id="KW-1185">Reference proteome</keyword>
<name>A0ABW2ILY4_9PROT</name>
<dbReference type="Proteomes" id="UP001596492">
    <property type="component" value="Unassembled WGS sequence"/>
</dbReference>
<dbReference type="Pfam" id="PF12802">
    <property type="entry name" value="MarR_2"/>
    <property type="match status" value="1"/>
</dbReference>
<dbReference type="SUPFAM" id="SSF46785">
    <property type="entry name" value="Winged helix' DNA-binding domain"/>
    <property type="match status" value="1"/>
</dbReference>
<evidence type="ECO:0000313" key="2">
    <source>
        <dbReference type="EMBL" id="MFC7291963.1"/>
    </source>
</evidence>
<gene>
    <name evidence="2" type="ORF">ACFQS8_10080</name>
</gene>
<dbReference type="SMART" id="SM00347">
    <property type="entry name" value="HTH_MARR"/>
    <property type="match status" value="1"/>
</dbReference>